<evidence type="ECO:0000313" key="2">
    <source>
        <dbReference type="EMBL" id="KAL3311662.1"/>
    </source>
</evidence>
<dbReference type="Proteomes" id="UP001626550">
    <property type="component" value="Unassembled WGS sequence"/>
</dbReference>
<name>A0ABD2PXL4_9PLAT</name>
<feature type="region of interest" description="Disordered" evidence="1">
    <location>
        <begin position="17"/>
        <end position="50"/>
    </location>
</feature>
<keyword evidence="3" id="KW-1185">Reference proteome</keyword>
<dbReference type="EMBL" id="JBJKFK010002086">
    <property type="protein sequence ID" value="KAL3311662.1"/>
    <property type="molecule type" value="Genomic_DNA"/>
</dbReference>
<gene>
    <name evidence="2" type="ORF">Ciccas_009754</name>
</gene>
<accession>A0ABD2PXL4</accession>
<sequence>MPPAKAVSAMLYLSVDVRRGSESRDRTPSEDRLGDEYEEPKPVNEPLLLQPLDDDELSRSGCLSLPSVISNGPINLAASSQNTLRASSNYASPMEAEREEVGARITHSSTYEDLVLTDSQELA</sequence>
<evidence type="ECO:0000313" key="3">
    <source>
        <dbReference type="Proteomes" id="UP001626550"/>
    </source>
</evidence>
<evidence type="ECO:0000256" key="1">
    <source>
        <dbReference type="SAM" id="MobiDB-lite"/>
    </source>
</evidence>
<feature type="compositionally biased region" description="Basic and acidic residues" evidence="1">
    <location>
        <begin position="17"/>
        <end position="42"/>
    </location>
</feature>
<reference evidence="2 3" key="1">
    <citation type="submission" date="2024-11" db="EMBL/GenBank/DDBJ databases">
        <title>Adaptive evolution of stress response genes in parasites aligns with host niche diversity.</title>
        <authorList>
            <person name="Hahn C."/>
            <person name="Resl P."/>
        </authorList>
    </citation>
    <scope>NUCLEOTIDE SEQUENCE [LARGE SCALE GENOMIC DNA]</scope>
    <source>
        <strain evidence="2">EGGRZ-B1_66</strain>
        <tissue evidence="2">Body</tissue>
    </source>
</reference>
<proteinExistence type="predicted"/>
<protein>
    <submittedName>
        <fullName evidence="2">Uncharacterized protein</fullName>
    </submittedName>
</protein>
<organism evidence="2 3">
    <name type="scientific">Cichlidogyrus casuarinus</name>
    <dbReference type="NCBI Taxonomy" id="1844966"/>
    <lineage>
        <taxon>Eukaryota</taxon>
        <taxon>Metazoa</taxon>
        <taxon>Spiralia</taxon>
        <taxon>Lophotrochozoa</taxon>
        <taxon>Platyhelminthes</taxon>
        <taxon>Monogenea</taxon>
        <taxon>Monopisthocotylea</taxon>
        <taxon>Dactylogyridea</taxon>
        <taxon>Ancyrocephalidae</taxon>
        <taxon>Cichlidogyrus</taxon>
    </lineage>
</organism>
<dbReference type="AlphaFoldDB" id="A0ABD2PXL4"/>
<comment type="caution">
    <text evidence="2">The sequence shown here is derived from an EMBL/GenBank/DDBJ whole genome shotgun (WGS) entry which is preliminary data.</text>
</comment>